<dbReference type="PANTHER" id="PTHR43537">
    <property type="entry name" value="TRANSCRIPTIONAL REGULATOR, GNTR FAMILY"/>
    <property type="match status" value="1"/>
</dbReference>
<dbReference type="InterPro" id="IPR011711">
    <property type="entry name" value="GntR_C"/>
</dbReference>
<dbReference type="SUPFAM" id="SSF48008">
    <property type="entry name" value="GntR ligand-binding domain-like"/>
    <property type="match status" value="1"/>
</dbReference>
<evidence type="ECO:0000313" key="5">
    <source>
        <dbReference type="EMBL" id="MBB3985742.1"/>
    </source>
</evidence>
<evidence type="ECO:0000256" key="2">
    <source>
        <dbReference type="ARBA" id="ARBA00023125"/>
    </source>
</evidence>
<dbReference type="PROSITE" id="PS50949">
    <property type="entry name" value="HTH_GNTR"/>
    <property type="match status" value="1"/>
</dbReference>
<dbReference type="InterPro" id="IPR036388">
    <property type="entry name" value="WH-like_DNA-bd_sf"/>
</dbReference>
<evidence type="ECO:0000259" key="4">
    <source>
        <dbReference type="PROSITE" id="PS50949"/>
    </source>
</evidence>
<keyword evidence="1" id="KW-0805">Transcription regulation</keyword>
<dbReference type="Gene3D" id="1.20.120.530">
    <property type="entry name" value="GntR ligand-binding domain-like"/>
    <property type="match status" value="1"/>
</dbReference>
<name>A0A7W6GSG0_9RHOB</name>
<dbReference type="Gene3D" id="1.10.10.10">
    <property type="entry name" value="Winged helix-like DNA-binding domain superfamily/Winged helix DNA-binding domain"/>
    <property type="match status" value="1"/>
</dbReference>
<dbReference type="CDD" id="cd07377">
    <property type="entry name" value="WHTH_GntR"/>
    <property type="match status" value="1"/>
</dbReference>
<sequence>MSEQTLPEQIANRLRRDILRGELEPGTQVKERDHASAMGVSRTPMREAIRILAKEGLLLLRPARSPIVAEPSYESVAQNVEVMTALELLSARLACDRASDTEIEQIAALADRMAESYDTMDKLDLFELDMAFHRAITDAAKNPVLAEMHQALVARLWRARYLSATRKSARERVLRQHEGIVAGLRARDANKVTENVRAHLVHLMLNVKDFFSNAGDLSAKGRDNTDKSGS</sequence>
<evidence type="ECO:0000256" key="1">
    <source>
        <dbReference type="ARBA" id="ARBA00023015"/>
    </source>
</evidence>
<keyword evidence="3" id="KW-0804">Transcription</keyword>
<protein>
    <submittedName>
        <fullName evidence="5">DNA-binding GntR family transcriptional regulator</fullName>
    </submittedName>
</protein>
<dbReference type="SMART" id="SM00345">
    <property type="entry name" value="HTH_GNTR"/>
    <property type="match status" value="1"/>
</dbReference>
<dbReference type="SMART" id="SM00895">
    <property type="entry name" value="FCD"/>
    <property type="match status" value="1"/>
</dbReference>
<keyword evidence="2 5" id="KW-0238">DNA-binding</keyword>
<dbReference type="Pfam" id="PF07729">
    <property type="entry name" value="FCD"/>
    <property type="match status" value="1"/>
</dbReference>
<feature type="domain" description="HTH gntR-type" evidence="4">
    <location>
        <begin position="4"/>
        <end position="71"/>
    </location>
</feature>
<keyword evidence="6" id="KW-1185">Reference proteome</keyword>
<dbReference type="InterPro" id="IPR000524">
    <property type="entry name" value="Tscrpt_reg_HTH_GntR"/>
</dbReference>
<organism evidence="5 6">
    <name type="scientific">Sagittula marina</name>
    <dbReference type="NCBI Taxonomy" id="943940"/>
    <lineage>
        <taxon>Bacteria</taxon>
        <taxon>Pseudomonadati</taxon>
        <taxon>Pseudomonadota</taxon>
        <taxon>Alphaproteobacteria</taxon>
        <taxon>Rhodobacterales</taxon>
        <taxon>Roseobacteraceae</taxon>
        <taxon>Sagittula</taxon>
    </lineage>
</organism>
<dbReference type="GO" id="GO:0003677">
    <property type="term" value="F:DNA binding"/>
    <property type="evidence" value="ECO:0007669"/>
    <property type="project" value="UniProtKB-KW"/>
</dbReference>
<dbReference type="PANTHER" id="PTHR43537:SF50">
    <property type="entry name" value="TRANSCRIPTIONAL REGULATORY PROTEIN"/>
    <property type="match status" value="1"/>
</dbReference>
<gene>
    <name evidence="5" type="ORF">GGQ68_002075</name>
</gene>
<dbReference type="Pfam" id="PF00392">
    <property type="entry name" value="GntR"/>
    <property type="match status" value="1"/>
</dbReference>
<evidence type="ECO:0000313" key="6">
    <source>
        <dbReference type="Proteomes" id="UP000541426"/>
    </source>
</evidence>
<evidence type="ECO:0000256" key="3">
    <source>
        <dbReference type="ARBA" id="ARBA00023163"/>
    </source>
</evidence>
<dbReference type="InterPro" id="IPR036390">
    <property type="entry name" value="WH_DNA-bd_sf"/>
</dbReference>
<dbReference type="Proteomes" id="UP000541426">
    <property type="component" value="Unassembled WGS sequence"/>
</dbReference>
<reference evidence="5 6" key="1">
    <citation type="submission" date="2020-08" db="EMBL/GenBank/DDBJ databases">
        <title>Genomic Encyclopedia of Type Strains, Phase IV (KMG-IV): sequencing the most valuable type-strain genomes for metagenomic binning, comparative biology and taxonomic classification.</title>
        <authorList>
            <person name="Goeker M."/>
        </authorList>
    </citation>
    <scope>NUCLEOTIDE SEQUENCE [LARGE SCALE GENOMIC DNA]</scope>
    <source>
        <strain evidence="5 6">DSM 102235</strain>
    </source>
</reference>
<dbReference type="SUPFAM" id="SSF46785">
    <property type="entry name" value="Winged helix' DNA-binding domain"/>
    <property type="match status" value="1"/>
</dbReference>
<dbReference type="EMBL" id="JACIEJ010000004">
    <property type="protein sequence ID" value="MBB3985742.1"/>
    <property type="molecule type" value="Genomic_DNA"/>
</dbReference>
<accession>A0A7W6GSG0</accession>
<dbReference type="RefSeq" id="WP_183965556.1">
    <property type="nucleotide sequence ID" value="NZ_BAABBZ010000018.1"/>
</dbReference>
<dbReference type="GO" id="GO:0003700">
    <property type="term" value="F:DNA-binding transcription factor activity"/>
    <property type="evidence" value="ECO:0007669"/>
    <property type="project" value="InterPro"/>
</dbReference>
<dbReference type="AlphaFoldDB" id="A0A7W6GSG0"/>
<dbReference type="InterPro" id="IPR008920">
    <property type="entry name" value="TF_FadR/GntR_C"/>
</dbReference>
<proteinExistence type="predicted"/>
<comment type="caution">
    <text evidence="5">The sequence shown here is derived from an EMBL/GenBank/DDBJ whole genome shotgun (WGS) entry which is preliminary data.</text>
</comment>